<feature type="active site" description="Charge relay system" evidence="6">
    <location>
        <position position="218"/>
    </location>
</feature>
<evidence type="ECO:0000256" key="2">
    <source>
        <dbReference type="ARBA" id="ARBA00022645"/>
    </source>
</evidence>
<gene>
    <name evidence="9" type="ORF">AAV94_06830</name>
</gene>
<evidence type="ECO:0000259" key="7">
    <source>
        <dbReference type="Pfam" id="PF02016"/>
    </source>
</evidence>
<evidence type="ECO:0000256" key="1">
    <source>
        <dbReference type="ARBA" id="ARBA00010233"/>
    </source>
</evidence>
<dbReference type="SUPFAM" id="SSF52317">
    <property type="entry name" value="Class I glutamine amidotransferase-like"/>
    <property type="match status" value="1"/>
</dbReference>
<evidence type="ECO:0000313" key="9">
    <source>
        <dbReference type="EMBL" id="KKW68169.1"/>
    </source>
</evidence>
<evidence type="ECO:0000256" key="3">
    <source>
        <dbReference type="ARBA" id="ARBA00022670"/>
    </source>
</evidence>
<evidence type="ECO:0000256" key="6">
    <source>
        <dbReference type="PIRSR" id="PIRSR028757-1"/>
    </source>
</evidence>
<dbReference type="InterPro" id="IPR040921">
    <property type="entry name" value="Peptidase_S66C"/>
</dbReference>
<dbReference type="InterPro" id="IPR027478">
    <property type="entry name" value="LdcA_N"/>
</dbReference>
<dbReference type="AlphaFoldDB" id="A0A0U1Q083"/>
<dbReference type="EMBL" id="LBNQ01000022">
    <property type="protein sequence ID" value="KKW68169.1"/>
    <property type="molecule type" value="Genomic_DNA"/>
</dbReference>
<dbReference type="OrthoDB" id="9807329at2"/>
<name>A0A0U1Q083_9BURK</name>
<keyword evidence="3" id="KW-0645">Protease</keyword>
<evidence type="ECO:0000256" key="5">
    <source>
        <dbReference type="ARBA" id="ARBA00022825"/>
    </source>
</evidence>
<proteinExistence type="inferred from homology"/>
<dbReference type="GO" id="GO:0006508">
    <property type="term" value="P:proteolysis"/>
    <property type="evidence" value="ECO:0007669"/>
    <property type="project" value="UniProtKB-KW"/>
</dbReference>
<dbReference type="PIRSF" id="PIRSF028757">
    <property type="entry name" value="LD-carboxypeptidase"/>
    <property type="match status" value="1"/>
</dbReference>
<keyword evidence="10" id="KW-1185">Reference proteome</keyword>
<feature type="active site" description="Charge relay system" evidence="6">
    <location>
        <position position="288"/>
    </location>
</feature>
<dbReference type="Gene3D" id="3.50.30.60">
    <property type="entry name" value="LD-carboxypeptidase A C-terminal domain-like"/>
    <property type="match status" value="1"/>
</dbReference>
<dbReference type="InterPro" id="IPR003507">
    <property type="entry name" value="S66_fam"/>
</dbReference>
<feature type="domain" description="LD-carboxypeptidase C-terminal" evidence="8">
    <location>
        <begin position="188"/>
        <end position="303"/>
    </location>
</feature>
<dbReference type="Pfam" id="PF17676">
    <property type="entry name" value="Peptidase_S66C"/>
    <property type="match status" value="1"/>
</dbReference>
<comment type="caution">
    <text evidence="9">The sequence shown here is derived from an EMBL/GenBank/DDBJ whole genome shotgun (WGS) entry which is preliminary data.</text>
</comment>
<evidence type="ECO:0000313" key="10">
    <source>
        <dbReference type="Proteomes" id="UP000050580"/>
    </source>
</evidence>
<dbReference type="PANTHER" id="PTHR30237">
    <property type="entry name" value="MURAMOYLTETRAPEPTIDE CARBOXYPEPTIDASE"/>
    <property type="match status" value="1"/>
</dbReference>
<dbReference type="PATRIC" id="fig|1610491.3.peg.1448"/>
<sequence>MTASDVAAEDASQKAPRIYVYSPSGAVQDKTAFHRGVRWLKKSGYHVTLDEAVLARATRFAGDHASRVAAVHRAADSGADLALISRGGYGINHLLPLLDYARIASAIDRGTQFMGFSDFTALQMALYARTGRITWAGASLGVDFGATPQPDEITLACFEDVLHGVGEGTGWRIRKDCAPYDGLEIAQATLWGGNLAVLTSLIGTPYFPAIKGGILFLEDVGEPPYRIERMLVQLEQAGVLAAQQAILLGHFTDARVIPHDRGFNLTKVVAALRQRVSVPVLTGLPFGHVSTKVCLPFGAEVSLRVGAREAMLIWGHL</sequence>
<dbReference type="InterPro" id="IPR040449">
    <property type="entry name" value="Peptidase_S66_N"/>
</dbReference>
<evidence type="ECO:0000259" key="8">
    <source>
        <dbReference type="Pfam" id="PF17676"/>
    </source>
</evidence>
<reference evidence="9 10" key="1">
    <citation type="submission" date="2015-05" db="EMBL/GenBank/DDBJ databases">
        <title>Draft genome sequence of Lampropedia sp. CT6, isolated from the microbial mat of a hot water spring, located at Manikaran, India.</title>
        <authorList>
            <person name="Tripathi C."/>
            <person name="Rani P."/>
            <person name="Mahato N.K."/>
            <person name="Lal R."/>
        </authorList>
    </citation>
    <scope>NUCLEOTIDE SEQUENCE [LARGE SCALE GENOMIC DNA]</scope>
    <source>
        <strain evidence="9 10">CT6</strain>
    </source>
</reference>
<dbReference type="GO" id="GO:0008236">
    <property type="term" value="F:serine-type peptidase activity"/>
    <property type="evidence" value="ECO:0007669"/>
    <property type="project" value="UniProtKB-KW"/>
</dbReference>
<dbReference type="STRING" id="1610491.AAV94_06830"/>
<dbReference type="Proteomes" id="UP000050580">
    <property type="component" value="Unassembled WGS sequence"/>
</dbReference>
<accession>A0A0U1Q083</accession>
<dbReference type="Pfam" id="PF02016">
    <property type="entry name" value="Peptidase_S66"/>
    <property type="match status" value="1"/>
</dbReference>
<organism evidence="9 10">
    <name type="scientific">Lampropedia cohaerens</name>
    <dbReference type="NCBI Taxonomy" id="1610491"/>
    <lineage>
        <taxon>Bacteria</taxon>
        <taxon>Pseudomonadati</taxon>
        <taxon>Pseudomonadota</taxon>
        <taxon>Betaproteobacteria</taxon>
        <taxon>Burkholderiales</taxon>
        <taxon>Comamonadaceae</taxon>
        <taxon>Lampropedia</taxon>
    </lineage>
</organism>
<evidence type="ECO:0000256" key="4">
    <source>
        <dbReference type="ARBA" id="ARBA00022801"/>
    </source>
</evidence>
<feature type="domain" description="LD-carboxypeptidase N-terminal" evidence="7">
    <location>
        <begin position="18"/>
        <end position="137"/>
    </location>
</feature>
<dbReference type="CDD" id="cd07025">
    <property type="entry name" value="Peptidase_S66"/>
    <property type="match status" value="1"/>
</dbReference>
<dbReference type="RefSeq" id="WP_046741568.1">
    <property type="nucleotide sequence ID" value="NZ_LBNQ01000022.1"/>
</dbReference>
<dbReference type="InterPro" id="IPR027461">
    <property type="entry name" value="Carboxypeptidase_A_C_sf"/>
</dbReference>
<keyword evidence="2 9" id="KW-0121">Carboxypeptidase</keyword>
<feature type="active site" description="Nucleophile" evidence="6">
    <location>
        <position position="117"/>
    </location>
</feature>
<keyword evidence="5" id="KW-0720">Serine protease</keyword>
<dbReference type="GO" id="GO:0004180">
    <property type="term" value="F:carboxypeptidase activity"/>
    <property type="evidence" value="ECO:0007669"/>
    <property type="project" value="UniProtKB-KW"/>
</dbReference>
<dbReference type="Gene3D" id="3.40.50.10740">
    <property type="entry name" value="Class I glutamine amidotransferase-like"/>
    <property type="match status" value="1"/>
</dbReference>
<dbReference type="SUPFAM" id="SSF141986">
    <property type="entry name" value="LD-carboxypeptidase A C-terminal domain-like"/>
    <property type="match status" value="1"/>
</dbReference>
<dbReference type="PANTHER" id="PTHR30237:SF2">
    <property type="entry name" value="MUREIN TETRAPEPTIDE CARBOXYPEPTIDASE"/>
    <property type="match status" value="1"/>
</dbReference>
<keyword evidence="4" id="KW-0378">Hydrolase</keyword>
<comment type="similarity">
    <text evidence="1">Belongs to the peptidase S66 family.</text>
</comment>
<dbReference type="InterPro" id="IPR029062">
    <property type="entry name" value="Class_I_gatase-like"/>
</dbReference>
<protein>
    <submittedName>
        <fullName evidence="9">Muramoyltetrapeptide carboxypeptidase</fullName>
    </submittedName>
</protein>